<dbReference type="EMBL" id="PXOF01000077">
    <property type="protein sequence ID" value="RGP67946.1"/>
    <property type="molecule type" value="Genomic_DNA"/>
</dbReference>
<dbReference type="Proteomes" id="UP000266152">
    <property type="component" value="Unassembled WGS sequence"/>
</dbReference>
<evidence type="ECO:0000313" key="2">
    <source>
        <dbReference type="Proteomes" id="UP000266152"/>
    </source>
</evidence>
<reference evidence="1 2" key="1">
    <citation type="journal article" date="2018" name="PLoS Pathog.">
        <title>Evolution of structural diversity of trichothecenes, a family of toxins produced by plant pathogenic and entomopathogenic fungi.</title>
        <authorList>
            <person name="Proctor R.H."/>
            <person name="McCormick S.P."/>
            <person name="Kim H.S."/>
            <person name="Cardoza R.E."/>
            <person name="Stanley A.M."/>
            <person name="Lindo L."/>
            <person name="Kelly A."/>
            <person name="Brown D.W."/>
            <person name="Lee T."/>
            <person name="Vaughan M.M."/>
            <person name="Alexander N.J."/>
            <person name="Busman M."/>
            <person name="Gutierrez S."/>
        </authorList>
    </citation>
    <scope>NUCLEOTIDE SEQUENCE [LARGE SCALE GENOMIC DNA]</scope>
    <source>
        <strain evidence="1 2">NRRL 3299</strain>
    </source>
</reference>
<comment type="caution">
    <text evidence="1">The sequence shown here is derived from an EMBL/GenBank/DDBJ whole genome shotgun (WGS) entry which is preliminary data.</text>
</comment>
<organism evidence="1 2">
    <name type="scientific">Fusarium sporotrichioides</name>
    <dbReference type="NCBI Taxonomy" id="5514"/>
    <lineage>
        <taxon>Eukaryota</taxon>
        <taxon>Fungi</taxon>
        <taxon>Dikarya</taxon>
        <taxon>Ascomycota</taxon>
        <taxon>Pezizomycotina</taxon>
        <taxon>Sordariomycetes</taxon>
        <taxon>Hypocreomycetidae</taxon>
        <taxon>Hypocreales</taxon>
        <taxon>Nectriaceae</taxon>
        <taxon>Fusarium</taxon>
    </lineage>
</organism>
<sequence>MNLSRSHIMEVLDADANLKSITPIIQELYINENVPGEIVTSILDEFFGYKISDGNLRKLFVKNKGDASGVKKRKRTKDSQARKRQAILHMMKFNSSVRYRPLLQSQPFPQQYRLQERAVYSIRQSLDSMFVRGSHGTWKSSPIGFVRPDGTELSPNRWQAIEAYCDSMSTMLRCNQTKAAQNILDGLSNYLAGFINQIDPLFLGRIWKLALLLHSLDRRAPQLQAVSTIFGSMRVDLHIEGEHESPLSAILDCIIDVEEADFRSTMQLGFRETLKTLDHKLTEENMMVLKLWSTYAQYFCKQYTKSAKRKPLFSVPSSPTKSSIKAARQHASLSMPYERLRENIRSDIMLLKFNQVWQQCYNPEKMSPRLWRQSDICVCISHYYAYATFWVCGQTDLAQNMARNIVADTQPALTSHPVWNSKTMAFTAASKIIATAQHQEAEFGPCERTLMEAIGLLRTGDSICRIRAVGLCLTLSSWKRNWETTKHRWISMH</sequence>
<evidence type="ECO:0008006" key="3">
    <source>
        <dbReference type="Google" id="ProtNLM"/>
    </source>
</evidence>
<gene>
    <name evidence="1" type="ORF">FSPOR_5607</name>
</gene>
<keyword evidence="2" id="KW-1185">Reference proteome</keyword>
<evidence type="ECO:0000313" key="1">
    <source>
        <dbReference type="EMBL" id="RGP67946.1"/>
    </source>
</evidence>
<dbReference type="AlphaFoldDB" id="A0A395S6A5"/>
<proteinExistence type="predicted"/>
<accession>A0A395S6A5</accession>
<protein>
    <recommendedName>
        <fullName evidence="3">Clr5 domain-containing protein</fullName>
    </recommendedName>
</protein>
<name>A0A395S6A5_FUSSP</name>